<dbReference type="CDD" id="cd08977">
    <property type="entry name" value="SusD"/>
    <property type="match status" value="1"/>
</dbReference>
<evidence type="ECO:0000313" key="8">
    <source>
        <dbReference type="EMBL" id="ALO49668.1"/>
    </source>
</evidence>
<dbReference type="AlphaFoldDB" id="A0A0S2KNN2"/>
<keyword evidence="4" id="KW-0472">Membrane</keyword>
<organism evidence="8 9">
    <name type="scientific">Hoylesella enoeca</name>
    <dbReference type="NCBI Taxonomy" id="76123"/>
    <lineage>
        <taxon>Bacteria</taxon>
        <taxon>Pseudomonadati</taxon>
        <taxon>Bacteroidota</taxon>
        <taxon>Bacteroidia</taxon>
        <taxon>Bacteroidales</taxon>
        <taxon>Prevotellaceae</taxon>
        <taxon>Hoylesella</taxon>
    </lineage>
</organism>
<keyword evidence="3" id="KW-0732">Signal</keyword>
<name>A0A0S2KNN2_9BACT</name>
<gene>
    <name evidence="8" type="ORF">AS203_11725</name>
</gene>
<dbReference type="Gene3D" id="1.25.40.390">
    <property type="match status" value="1"/>
</dbReference>
<dbReference type="InterPro" id="IPR033985">
    <property type="entry name" value="SusD-like_N"/>
</dbReference>
<evidence type="ECO:0000256" key="1">
    <source>
        <dbReference type="ARBA" id="ARBA00004442"/>
    </source>
</evidence>
<sequence length="567" mass="64736">MKKKYIMAITVAATLALTGCYDLDRMPADQLSSKEFYKTEEHAKEAMMAVYSTMKADDIFGLQFAMDGLGGIAMGYDHPSYQVFQRGNYDVKNGKVLSKWKHLYEGIARANGVLQNVDQCDMTDAQKTQYKGEAKFMRALYYFTLLDFWGGVPIYDESVVIRDRYDHMLNPRNTADEVHDFVVKDLDAAIATLPEKWPKNDYGRATKYAALALKGKVYLYHKDYQKAADCFREVIASGKFALYDNYADLFKPGGDESDEMIFAIQNMGGTGTDNGMPMCLYMGARESYGSCWNNVMVSSHFVDTYEYKDGRPFDWDDWFPGIKTDDKIKVKTFRATMEKGKVKTYPAAKGKLLEMYEQRDPRMNASVLLPYTHYTGWYANAQEECEFVIAPSIVSGNGYVRVNGNYENYLWRKFVPEGNMAGALNNRLHTPINFPLIRYADVLLMQAECLNELGDISGAVALINEVRARKSVQMPGINSGPSYLQATTKDQVFARIRHERAVELAGEGHSFSDMKRWHLLETLDKRKEKDITGKFRYTRAVTARDYLWPIPADEIEKNDKLTQNPDW</sequence>
<dbReference type="RefSeq" id="WP_025064954.1">
    <property type="nucleotide sequence ID" value="NZ_CP013195.1"/>
</dbReference>
<dbReference type="OrthoDB" id="1109873at2"/>
<dbReference type="InterPro" id="IPR011990">
    <property type="entry name" value="TPR-like_helical_dom_sf"/>
</dbReference>
<accession>A0A0S2KNN2</accession>
<evidence type="ECO:0000259" key="7">
    <source>
        <dbReference type="Pfam" id="PF14322"/>
    </source>
</evidence>
<feature type="domain" description="RagB/SusD" evidence="6">
    <location>
        <begin position="259"/>
        <end position="567"/>
    </location>
</feature>
<proteinExistence type="inferred from homology"/>
<dbReference type="InterPro" id="IPR012944">
    <property type="entry name" value="SusD_RagB_dom"/>
</dbReference>
<dbReference type="EMBL" id="CP013195">
    <property type="protein sequence ID" value="ALO49668.1"/>
    <property type="molecule type" value="Genomic_DNA"/>
</dbReference>
<comment type="subcellular location">
    <subcellularLocation>
        <location evidence="1">Cell outer membrane</location>
    </subcellularLocation>
</comment>
<dbReference type="eggNOG" id="COG0702">
    <property type="taxonomic scope" value="Bacteria"/>
</dbReference>
<dbReference type="SUPFAM" id="SSF48452">
    <property type="entry name" value="TPR-like"/>
    <property type="match status" value="1"/>
</dbReference>
<keyword evidence="9" id="KW-1185">Reference proteome</keyword>
<comment type="similarity">
    <text evidence="2">Belongs to the SusD family.</text>
</comment>
<evidence type="ECO:0000256" key="3">
    <source>
        <dbReference type="ARBA" id="ARBA00022729"/>
    </source>
</evidence>
<dbReference type="Pfam" id="PF14322">
    <property type="entry name" value="SusD-like_3"/>
    <property type="match status" value="1"/>
</dbReference>
<evidence type="ECO:0000256" key="4">
    <source>
        <dbReference type="ARBA" id="ARBA00023136"/>
    </source>
</evidence>
<dbReference type="Pfam" id="PF07980">
    <property type="entry name" value="SusD_RagB"/>
    <property type="match status" value="1"/>
</dbReference>
<evidence type="ECO:0008006" key="10">
    <source>
        <dbReference type="Google" id="ProtNLM"/>
    </source>
</evidence>
<dbReference type="GO" id="GO:0009279">
    <property type="term" value="C:cell outer membrane"/>
    <property type="evidence" value="ECO:0007669"/>
    <property type="project" value="UniProtKB-SubCell"/>
</dbReference>
<dbReference type="Proteomes" id="UP000056252">
    <property type="component" value="Chromosome"/>
</dbReference>
<evidence type="ECO:0000256" key="2">
    <source>
        <dbReference type="ARBA" id="ARBA00006275"/>
    </source>
</evidence>
<evidence type="ECO:0000313" key="9">
    <source>
        <dbReference type="Proteomes" id="UP000056252"/>
    </source>
</evidence>
<protein>
    <recommendedName>
        <fullName evidence="10">RagB/SusD family nutrient uptake outer membrane protein</fullName>
    </recommendedName>
</protein>
<dbReference type="KEGG" id="peo:AS203_11725"/>
<feature type="domain" description="SusD-like N-terminal" evidence="7">
    <location>
        <begin position="86"/>
        <end position="219"/>
    </location>
</feature>
<evidence type="ECO:0000256" key="5">
    <source>
        <dbReference type="ARBA" id="ARBA00023237"/>
    </source>
</evidence>
<dbReference type="STRING" id="76123.AS203_11725"/>
<keyword evidence="5" id="KW-0998">Cell outer membrane</keyword>
<dbReference type="PROSITE" id="PS51257">
    <property type="entry name" value="PROKAR_LIPOPROTEIN"/>
    <property type="match status" value="1"/>
</dbReference>
<evidence type="ECO:0000259" key="6">
    <source>
        <dbReference type="Pfam" id="PF07980"/>
    </source>
</evidence>
<reference evidence="9" key="1">
    <citation type="submission" date="2015-11" db="EMBL/GenBank/DDBJ databases">
        <authorList>
            <person name="Holder M.E."/>
            <person name="Ajami N.J."/>
            <person name="Petrosino J.F."/>
        </authorList>
    </citation>
    <scope>NUCLEOTIDE SEQUENCE [LARGE SCALE GENOMIC DNA]</scope>
    <source>
        <strain evidence="9">F0113</strain>
    </source>
</reference>